<evidence type="ECO:0000313" key="1">
    <source>
        <dbReference type="EMBL" id="KRX02821.1"/>
    </source>
</evidence>
<dbReference type="Gene3D" id="3.40.50.410">
    <property type="entry name" value="von Willebrand factor, type A domain"/>
    <property type="match status" value="1"/>
</dbReference>
<evidence type="ECO:0008006" key="3">
    <source>
        <dbReference type="Google" id="ProtNLM"/>
    </source>
</evidence>
<protein>
    <recommendedName>
        <fullName evidence="3">VWFA domain-containing protein</fullName>
    </recommendedName>
</protein>
<dbReference type="InterPro" id="IPR008912">
    <property type="entry name" value="Uncharacterised_CoxE"/>
</dbReference>
<dbReference type="AlphaFoldDB" id="A0A0V0QLI1"/>
<dbReference type="InterPro" id="IPR036465">
    <property type="entry name" value="vWFA_dom_sf"/>
</dbReference>
<dbReference type="OMA" id="FNQENEH"/>
<dbReference type="InParanoid" id="A0A0V0QLI1"/>
<dbReference type="OrthoDB" id="295145at2759"/>
<sequence length="959" mass="110983">MEQNKQQLNYFKIPQLANKNNQEQSHLIALLDSSYSMSGYWKHLSLMWNTYISEVPNKTLLTFSDSAHFYGDQKQMTSSIAHYNAGGTNIAKGFDLLNNTFQHINEKNITVMFVSDGQDSYHSNNIAKIIELVKKSLPVKQKKINFITVGVGSGFPTFLAMELRSIYHNGEENIPSVYLIDKCNDENCWHENFSMIQQHMDHKSEIKLIQQIQSFPWSDKKNETFENIWVLSESEQLKFQNLDITLEKVEIPSADQMTEILKQWLNNLQLLSLKQVNCQQAATQCLSLVNNWQEQQLNMKKQAQSSQKKLTFHQRMLKKQQNKDQTGLNILIKELKNIKQGNILNNLTEAEAAKRLAIGTQIGKYHSKALELKGLSVEEYLQAKNQFITIFNEIKDKISPESDQESSIISLQNQKEVFLESDLLQGLAICESQYDLVENLPLIGHGVYIKRFDGSMIDPYQITVSSVARHHKVVDSTALLGNQNNELVLKTGNNEEETINAVIPLFGEKDADLKQILTSKLYQILMTFNVMQNADTFFPNAYQALLANTCLYMILQNKSQWQQDILNQINSTLKITYADFKGFKKYQQALLQETNLAVVSEHPDCPYKCEDISKVVMVLNYIVKTDQIEDKKKIKEILLQVFQEFIGRATPNDAVLKDLFQILNKNDFKNKDLSQIEISITEKISQNLNQFYIESDLIKAIKAEIQNYDIQKLFDKQIQIELNKNNLKFLNIGKSSLENLKLIQQFFLPEEQTDLLNEENLIIWLNHATNFHSSMERNQNNPNIDVQNIKQKVIEQLTKDQINSKIEKIQENLINNLVEKYQDKQAEIHLYCKTFTQQELESTLKELNIQNEDQILINEINRLPIQACSAPKCQFYLKKDKQFPSHLQSTLPIPAFNKACLLTKQTDLQEIYNEIINGQHFDKNIGPFNLPKNNQFIQPEYKDQMVQIIQQTLKDLHKI</sequence>
<organism evidence="1 2">
    <name type="scientific">Pseudocohnilembus persalinus</name>
    <name type="common">Ciliate</name>
    <dbReference type="NCBI Taxonomy" id="266149"/>
    <lineage>
        <taxon>Eukaryota</taxon>
        <taxon>Sar</taxon>
        <taxon>Alveolata</taxon>
        <taxon>Ciliophora</taxon>
        <taxon>Intramacronucleata</taxon>
        <taxon>Oligohymenophorea</taxon>
        <taxon>Scuticociliatia</taxon>
        <taxon>Philasterida</taxon>
        <taxon>Pseudocohnilembidae</taxon>
        <taxon>Pseudocohnilembus</taxon>
    </lineage>
</organism>
<comment type="caution">
    <text evidence="1">The sequence shown here is derived from an EMBL/GenBank/DDBJ whole genome shotgun (WGS) entry which is preliminary data.</text>
</comment>
<dbReference type="SUPFAM" id="SSF53300">
    <property type="entry name" value="vWA-like"/>
    <property type="match status" value="1"/>
</dbReference>
<keyword evidence="2" id="KW-1185">Reference proteome</keyword>
<dbReference type="EMBL" id="LDAU01000151">
    <property type="protein sequence ID" value="KRX02821.1"/>
    <property type="molecule type" value="Genomic_DNA"/>
</dbReference>
<evidence type="ECO:0000313" key="2">
    <source>
        <dbReference type="Proteomes" id="UP000054937"/>
    </source>
</evidence>
<reference evidence="1 2" key="1">
    <citation type="journal article" date="2015" name="Sci. Rep.">
        <title>Genome of the facultative scuticociliatosis pathogen Pseudocohnilembus persalinus provides insight into its virulence through horizontal gene transfer.</title>
        <authorList>
            <person name="Xiong J."/>
            <person name="Wang G."/>
            <person name="Cheng J."/>
            <person name="Tian M."/>
            <person name="Pan X."/>
            <person name="Warren A."/>
            <person name="Jiang C."/>
            <person name="Yuan D."/>
            <person name="Miao W."/>
        </authorList>
    </citation>
    <scope>NUCLEOTIDE SEQUENCE [LARGE SCALE GENOMIC DNA]</scope>
    <source>
        <strain evidence="1">36N120E</strain>
    </source>
</reference>
<dbReference type="CDD" id="cd00198">
    <property type="entry name" value="vWFA"/>
    <property type="match status" value="1"/>
</dbReference>
<dbReference type="Pfam" id="PF05762">
    <property type="entry name" value="VWA_CoxE"/>
    <property type="match status" value="1"/>
</dbReference>
<name>A0A0V0QLI1_PSEPJ</name>
<proteinExistence type="predicted"/>
<accession>A0A0V0QLI1</accession>
<gene>
    <name evidence="1" type="ORF">PPERSA_04024</name>
</gene>
<dbReference type="Proteomes" id="UP000054937">
    <property type="component" value="Unassembled WGS sequence"/>
</dbReference>